<gene>
    <name evidence="5" type="ORF">P8935_05335</name>
</gene>
<evidence type="ECO:0000256" key="1">
    <source>
        <dbReference type="ARBA" id="ARBA00023015"/>
    </source>
</evidence>
<dbReference type="AlphaFoldDB" id="A0AAU7DPP6"/>
<dbReference type="Gene3D" id="1.10.10.10">
    <property type="entry name" value="Winged helix-like DNA-binding domain superfamily/Winged helix DNA-binding domain"/>
    <property type="match status" value="1"/>
</dbReference>
<sequence length="194" mass="21876">MDDALGHEITQLLQAWRRGDEGALDKLTPQVYRELQLAARRCMGRERDGHTLQTTALINELYLRLSDLKLIDWQNRAHFFALCARQMRRILTDQARARRSHKRGDGANAISLDDALAVSPEPSADLVAVDDALNQLAKVDERKSQVVVLRFFGGLSVEETAEALNVSPETVARDWRLAKAWLMRALSQNKSDEA</sequence>
<organism evidence="5">
    <name type="scientific">Telmatobacter sp. DSM 110680</name>
    <dbReference type="NCBI Taxonomy" id="3036704"/>
    <lineage>
        <taxon>Bacteria</taxon>
        <taxon>Pseudomonadati</taxon>
        <taxon>Acidobacteriota</taxon>
        <taxon>Terriglobia</taxon>
        <taxon>Terriglobales</taxon>
        <taxon>Acidobacteriaceae</taxon>
        <taxon>Telmatobacter</taxon>
    </lineage>
</organism>
<keyword evidence="3" id="KW-0804">Transcription</keyword>
<feature type="domain" description="RNA polymerase sigma-70 ECF-like HTH" evidence="4">
    <location>
        <begin position="7"/>
        <end position="187"/>
    </location>
</feature>
<dbReference type="InterPro" id="IPR013324">
    <property type="entry name" value="RNA_pol_sigma_r3/r4-like"/>
</dbReference>
<evidence type="ECO:0000259" key="4">
    <source>
        <dbReference type="Pfam" id="PF07638"/>
    </source>
</evidence>
<dbReference type="NCBIfam" id="TIGR02999">
    <property type="entry name" value="Sig-70_X6"/>
    <property type="match status" value="1"/>
</dbReference>
<dbReference type="InterPro" id="IPR036388">
    <property type="entry name" value="WH-like_DNA-bd_sf"/>
</dbReference>
<dbReference type="InterPro" id="IPR011517">
    <property type="entry name" value="RNA_pol_sigma70_ECF-like"/>
</dbReference>
<dbReference type="InterPro" id="IPR014284">
    <property type="entry name" value="RNA_pol_sigma-70_dom"/>
</dbReference>
<dbReference type="SUPFAM" id="SSF88659">
    <property type="entry name" value="Sigma3 and sigma4 domains of RNA polymerase sigma factors"/>
    <property type="match status" value="1"/>
</dbReference>
<dbReference type="PANTHER" id="PTHR43133">
    <property type="entry name" value="RNA POLYMERASE ECF-TYPE SIGMA FACTO"/>
    <property type="match status" value="1"/>
</dbReference>
<dbReference type="CDD" id="cd06171">
    <property type="entry name" value="Sigma70_r4"/>
    <property type="match status" value="1"/>
</dbReference>
<accession>A0AAU7DPP6</accession>
<proteinExistence type="predicted"/>
<name>A0AAU7DPP6_9BACT</name>
<dbReference type="InterPro" id="IPR039425">
    <property type="entry name" value="RNA_pol_sigma-70-like"/>
</dbReference>
<evidence type="ECO:0000313" key="5">
    <source>
        <dbReference type="EMBL" id="XBH18736.1"/>
    </source>
</evidence>
<dbReference type="GO" id="GO:0006352">
    <property type="term" value="P:DNA-templated transcription initiation"/>
    <property type="evidence" value="ECO:0007669"/>
    <property type="project" value="InterPro"/>
</dbReference>
<dbReference type="GO" id="GO:0016987">
    <property type="term" value="F:sigma factor activity"/>
    <property type="evidence" value="ECO:0007669"/>
    <property type="project" value="UniProtKB-KW"/>
</dbReference>
<reference evidence="5" key="1">
    <citation type="submission" date="2023-03" db="EMBL/GenBank/DDBJ databases">
        <title>Edaphobacter sp.</title>
        <authorList>
            <person name="Huber K.J."/>
            <person name="Papendorf J."/>
            <person name="Pilke C."/>
            <person name="Bunk B."/>
            <person name="Sproeer C."/>
            <person name="Pester M."/>
        </authorList>
    </citation>
    <scope>NUCLEOTIDE SEQUENCE</scope>
    <source>
        <strain evidence="5">DSM 110680</strain>
    </source>
</reference>
<evidence type="ECO:0000256" key="2">
    <source>
        <dbReference type="ARBA" id="ARBA00023082"/>
    </source>
</evidence>
<dbReference type="InterPro" id="IPR053812">
    <property type="entry name" value="HTH_Sigma70_ECF-like"/>
</dbReference>
<keyword evidence="1" id="KW-0805">Transcription regulation</keyword>
<protein>
    <submittedName>
        <fullName evidence="5">Sigma-70 family RNA polymerase sigma factor</fullName>
    </submittedName>
</protein>
<dbReference type="Pfam" id="PF07638">
    <property type="entry name" value="Sigma70_ECF"/>
    <property type="match status" value="1"/>
</dbReference>
<keyword evidence="2" id="KW-0731">Sigma factor</keyword>
<dbReference type="NCBIfam" id="TIGR02937">
    <property type="entry name" value="sigma70-ECF"/>
    <property type="match status" value="1"/>
</dbReference>
<dbReference type="RefSeq" id="WP_348263954.1">
    <property type="nucleotide sequence ID" value="NZ_CP121196.1"/>
</dbReference>
<dbReference type="PANTHER" id="PTHR43133:SF39">
    <property type="entry name" value="SIMILAR TO RNA POLYMERASE SIGMA-E FACTOR"/>
    <property type="match status" value="1"/>
</dbReference>
<dbReference type="EMBL" id="CP121196">
    <property type="protein sequence ID" value="XBH18736.1"/>
    <property type="molecule type" value="Genomic_DNA"/>
</dbReference>
<evidence type="ECO:0000256" key="3">
    <source>
        <dbReference type="ARBA" id="ARBA00023163"/>
    </source>
</evidence>